<dbReference type="InterPro" id="IPR001228">
    <property type="entry name" value="IspD"/>
</dbReference>
<comment type="function">
    <text evidence="7">Catalyzes the formation of 4-diphosphocytidyl-2-C-methyl-D-erythritol from CTP and 2-C-methyl-D-erythritol 4-phosphate (MEP).</text>
</comment>
<dbReference type="RefSeq" id="WP_206560210.1">
    <property type="nucleotide sequence ID" value="NZ_JAFKCZ010000006.1"/>
</dbReference>
<evidence type="ECO:0000256" key="1">
    <source>
        <dbReference type="ARBA" id="ARBA00001282"/>
    </source>
</evidence>
<dbReference type="AlphaFoldDB" id="A0A939DEI0"/>
<keyword evidence="4 7" id="KW-0808">Transferase</keyword>
<protein>
    <recommendedName>
        <fullName evidence="7">2-C-methyl-D-erythritol 4-phosphate cytidylyltransferase</fullName>
        <ecNumber evidence="7">2.7.7.60</ecNumber>
    </recommendedName>
    <alternativeName>
        <fullName evidence="7">4-diphosphocytidyl-2C-methyl-D-erythritol synthase</fullName>
    </alternativeName>
    <alternativeName>
        <fullName evidence="7">MEP cytidylyltransferase</fullName>
        <shortName evidence="7">MCT</shortName>
    </alternativeName>
</protein>
<dbReference type="Gene3D" id="3.90.550.10">
    <property type="entry name" value="Spore Coat Polysaccharide Biosynthesis Protein SpsA, Chain A"/>
    <property type="match status" value="1"/>
</dbReference>
<dbReference type="GO" id="GO:0050518">
    <property type="term" value="F:2-C-methyl-D-erythritol 4-phosphate cytidylyltransferase activity"/>
    <property type="evidence" value="ECO:0007669"/>
    <property type="project" value="UniProtKB-UniRule"/>
</dbReference>
<feature type="site" description="Positions MEP for the nucleophilic attack" evidence="7">
    <location>
        <position position="216"/>
    </location>
</feature>
<dbReference type="InterPro" id="IPR029044">
    <property type="entry name" value="Nucleotide-diphossugar_trans"/>
</dbReference>
<dbReference type="InterPro" id="IPR018294">
    <property type="entry name" value="ISPD_synthase_CS"/>
</dbReference>
<dbReference type="InterPro" id="IPR034683">
    <property type="entry name" value="IspD/TarI"/>
</dbReference>
<evidence type="ECO:0000313" key="8">
    <source>
        <dbReference type="EMBL" id="MBN7796763.1"/>
    </source>
</evidence>
<comment type="caution">
    <text evidence="8">The sequence shown here is derived from an EMBL/GenBank/DDBJ whole genome shotgun (WGS) entry which is preliminary data.</text>
</comment>
<dbReference type="Pfam" id="PF01128">
    <property type="entry name" value="IspD"/>
    <property type="match status" value="1"/>
</dbReference>
<evidence type="ECO:0000256" key="5">
    <source>
        <dbReference type="ARBA" id="ARBA00022695"/>
    </source>
</evidence>
<dbReference type="NCBIfam" id="TIGR00453">
    <property type="entry name" value="ispD"/>
    <property type="match status" value="1"/>
</dbReference>
<evidence type="ECO:0000256" key="4">
    <source>
        <dbReference type="ARBA" id="ARBA00022679"/>
    </source>
</evidence>
<gene>
    <name evidence="7 8" type="primary">ispD</name>
    <name evidence="8" type="ORF">JYP50_09185</name>
</gene>
<dbReference type="FunFam" id="3.90.550.10:FF:000003">
    <property type="entry name" value="2-C-methyl-D-erythritol 4-phosphate cytidylyltransferase"/>
    <property type="match status" value="1"/>
</dbReference>
<evidence type="ECO:0000256" key="3">
    <source>
        <dbReference type="ARBA" id="ARBA00009789"/>
    </source>
</evidence>
<feature type="site" description="Transition state stabilizer" evidence="7">
    <location>
        <position position="25"/>
    </location>
</feature>
<name>A0A939DEI0_9GAMM</name>
<comment type="similarity">
    <text evidence="3 7">Belongs to the IspD/TarI cytidylyltransferase family. IspD subfamily.</text>
</comment>
<dbReference type="SUPFAM" id="SSF53448">
    <property type="entry name" value="Nucleotide-diphospho-sugar transferases"/>
    <property type="match status" value="1"/>
</dbReference>
<accession>A0A939DEI0</accession>
<reference evidence="8" key="1">
    <citation type="submission" date="2021-02" db="EMBL/GenBank/DDBJ databases">
        <title>PHA producing bacteria isolated from coastal sediment in Guangdong, Shenzhen.</title>
        <authorList>
            <person name="Zheng W."/>
            <person name="Yu S."/>
            <person name="Huang Y."/>
        </authorList>
    </citation>
    <scope>NUCLEOTIDE SEQUENCE</scope>
    <source>
        <strain evidence="8">TN14-10</strain>
    </source>
</reference>
<dbReference type="PROSITE" id="PS01295">
    <property type="entry name" value="ISPD"/>
    <property type="match status" value="1"/>
</dbReference>
<feature type="site" description="Positions MEP for the nucleophilic attack" evidence="7">
    <location>
        <position position="160"/>
    </location>
</feature>
<organism evidence="8 9">
    <name type="scientific">Parahaliea mediterranea</name>
    <dbReference type="NCBI Taxonomy" id="651086"/>
    <lineage>
        <taxon>Bacteria</taxon>
        <taxon>Pseudomonadati</taxon>
        <taxon>Pseudomonadota</taxon>
        <taxon>Gammaproteobacteria</taxon>
        <taxon>Cellvibrionales</taxon>
        <taxon>Halieaceae</taxon>
        <taxon>Parahaliea</taxon>
    </lineage>
</organism>
<feature type="site" description="Transition state stabilizer" evidence="7">
    <location>
        <position position="18"/>
    </location>
</feature>
<evidence type="ECO:0000256" key="2">
    <source>
        <dbReference type="ARBA" id="ARBA00004787"/>
    </source>
</evidence>
<proteinExistence type="inferred from homology"/>
<keyword evidence="9" id="KW-1185">Reference proteome</keyword>
<comment type="pathway">
    <text evidence="2 7">Isoprenoid biosynthesis; isopentenyl diphosphate biosynthesis via DXP pathway; isopentenyl diphosphate from 1-deoxy-D-xylulose 5-phosphate: step 2/6.</text>
</comment>
<evidence type="ECO:0000313" key="9">
    <source>
        <dbReference type="Proteomes" id="UP000664303"/>
    </source>
</evidence>
<dbReference type="EC" id="2.7.7.60" evidence="7"/>
<comment type="catalytic activity">
    <reaction evidence="1 7">
        <text>2-C-methyl-D-erythritol 4-phosphate + CTP + H(+) = 4-CDP-2-C-methyl-D-erythritol + diphosphate</text>
        <dbReference type="Rhea" id="RHEA:13429"/>
        <dbReference type="ChEBI" id="CHEBI:15378"/>
        <dbReference type="ChEBI" id="CHEBI:33019"/>
        <dbReference type="ChEBI" id="CHEBI:37563"/>
        <dbReference type="ChEBI" id="CHEBI:57823"/>
        <dbReference type="ChEBI" id="CHEBI:58262"/>
        <dbReference type="EC" id="2.7.7.60"/>
    </reaction>
</comment>
<dbReference type="PANTHER" id="PTHR32125">
    <property type="entry name" value="2-C-METHYL-D-ERYTHRITOL 4-PHOSPHATE CYTIDYLYLTRANSFERASE, CHLOROPLASTIC"/>
    <property type="match status" value="1"/>
</dbReference>
<dbReference type="PANTHER" id="PTHR32125:SF4">
    <property type="entry name" value="2-C-METHYL-D-ERYTHRITOL 4-PHOSPHATE CYTIDYLYLTRANSFERASE, CHLOROPLASTIC"/>
    <property type="match status" value="1"/>
</dbReference>
<keyword evidence="5 7" id="KW-0548">Nucleotidyltransferase</keyword>
<dbReference type="GO" id="GO:0019288">
    <property type="term" value="P:isopentenyl diphosphate biosynthetic process, methylerythritol 4-phosphate pathway"/>
    <property type="evidence" value="ECO:0007669"/>
    <property type="project" value="UniProtKB-UniRule"/>
</dbReference>
<dbReference type="InterPro" id="IPR050088">
    <property type="entry name" value="IspD/TarI_cytidylyltransf_bact"/>
</dbReference>
<dbReference type="CDD" id="cd02516">
    <property type="entry name" value="CDP-ME_synthetase"/>
    <property type="match status" value="1"/>
</dbReference>
<evidence type="ECO:0000256" key="6">
    <source>
        <dbReference type="ARBA" id="ARBA00023229"/>
    </source>
</evidence>
<keyword evidence="6 7" id="KW-0414">Isoprene biosynthesis</keyword>
<dbReference type="Proteomes" id="UP000664303">
    <property type="component" value="Unassembled WGS sequence"/>
</dbReference>
<evidence type="ECO:0000256" key="7">
    <source>
        <dbReference type="HAMAP-Rule" id="MF_00108"/>
    </source>
</evidence>
<dbReference type="HAMAP" id="MF_00108">
    <property type="entry name" value="IspD"/>
    <property type="match status" value="1"/>
</dbReference>
<dbReference type="EMBL" id="JAFKCZ010000006">
    <property type="protein sequence ID" value="MBN7796763.1"/>
    <property type="molecule type" value="Genomic_DNA"/>
</dbReference>
<sequence length="241" mass="25938">MSHPRLFAVIPAAGVGRRMGGECPKQYLSLAGAPLLHHAVLALLSFTPPRIERVAVALHLADERAGELPILEDPRVLRVSGGAERADSVLSGLHALQEFAQDEDWVLVHDAARPCLPQADLERLVARVLERGEGAILAQPVVDTLKQSDGAGRVLATVDRRQYWRAQTPQMFRLGELRGALEAALAAGEPVTDEASAMERAGFPVQLVEGSAANLKVTVPGDLPLAAFYLDARLQGQKRCE</sequence>